<dbReference type="OrthoDB" id="5394233at2759"/>
<evidence type="ECO:0000256" key="1">
    <source>
        <dbReference type="SAM" id="MobiDB-lite"/>
    </source>
</evidence>
<feature type="region of interest" description="Disordered" evidence="1">
    <location>
        <begin position="175"/>
        <end position="223"/>
    </location>
</feature>
<feature type="region of interest" description="Disordered" evidence="1">
    <location>
        <begin position="332"/>
        <end position="421"/>
    </location>
</feature>
<name>A0A517LB67_9PEZI</name>
<keyword evidence="2" id="KW-1133">Transmembrane helix</keyword>
<evidence type="ECO:0000313" key="4">
    <source>
        <dbReference type="Proteomes" id="UP000316270"/>
    </source>
</evidence>
<keyword evidence="4" id="KW-1185">Reference proteome</keyword>
<sequence>MPFDFKKYDAKCNAMDVDQLHLEWQHYTRLIAGASTSTAVSGLAVPFTFGVSTIGVAVAAPAIHNARKKREIIEKHLQKLGTTHDTRKRDVLGPMAVSSTIGVVTLGVGAVGADVIGQAGVEHGVNMIVENELAVKATTHLALDAAVVGAEHHHAENKKAEEAYKHIKPTGYCKPQEAGYGQEKNYGDQIQPPAAYGSSDNQAQVQGNALGPPPAYTPNNFNLTSTNLPLDGKSQIFMHQTQYQHPDCLQPQQANVVPYISQPSNQAQPQYVLVAQEFKPPTSPAPTYTSSSSYMSWDNKPVDLGQQTSWISSSYKGQQPHQYAAQPQYVHGQYLPQPPQPIPQNTQQYQQQYPQQNNPPQNPQIQYNPTSPMVPPTHQLNPSQLCQQQQQQFPYFPPPPNTPWTPSQSHEKIQPPPGHYTPPSLLTGQYLPPPPPPQTQMNFGYPTPALTPYQPVDAEKSYFNQAHHG</sequence>
<accession>A0A517LB67</accession>
<feature type="transmembrane region" description="Helical" evidence="2">
    <location>
        <begin position="43"/>
        <end position="63"/>
    </location>
</feature>
<dbReference type="EMBL" id="CP042192">
    <property type="protein sequence ID" value="QDS72875.1"/>
    <property type="molecule type" value="Genomic_DNA"/>
</dbReference>
<evidence type="ECO:0000313" key="3">
    <source>
        <dbReference type="EMBL" id="QDS72875.1"/>
    </source>
</evidence>
<dbReference type="AlphaFoldDB" id="A0A517LB67"/>
<protein>
    <submittedName>
        <fullName evidence="3">Uncharacterized protein</fullName>
    </submittedName>
</protein>
<dbReference type="STRING" id="50376.A0A517LB67"/>
<feature type="compositionally biased region" description="Low complexity" evidence="1">
    <location>
        <begin position="343"/>
        <end position="370"/>
    </location>
</feature>
<keyword evidence="2" id="KW-0472">Membrane</keyword>
<dbReference type="Proteomes" id="UP000316270">
    <property type="component" value="Chromosome 8"/>
</dbReference>
<organism evidence="3 4">
    <name type="scientific">Venturia effusa</name>
    <dbReference type="NCBI Taxonomy" id="50376"/>
    <lineage>
        <taxon>Eukaryota</taxon>
        <taxon>Fungi</taxon>
        <taxon>Dikarya</taxon>
        <taxon>Ascomycota</taxon>
        <taxon>Pezizomycotina</taxon>
        <taxon>Dothideomycetes</taxon>
        <taxon>Pleosporomycetidae</taxon>
        <taxon>Venturiales</taxon>
        <taxon>Venturiaceae</taxon>
        <taxon>Venturia</taxon>
    </lineage>
</organism>
<keyword evidence="2" id="KW-0812">Transmembrane</keyword>
<reference evidence="3 4" key="1">
    <citation type="submission" date="2019-07" db="EMBL/GenBank/DDBJ databases">
        <title>Finished genome of Venturia effusa.</title>
        <authorList>
            <person name="Young C.A."/>
            <person name="Cox M.P."/>
            <person name="Ganley A.R.D."/>
            <person name="David W.J."/>
        </authorList>
    </citation>
    <scope>NUCLEOTIDE SEQUENCE [LARGE SCALE GENOMIC DNA]</scope>
    <source>
        <strain evidence="4">albino</strain>
    </source>
</reference>
<evidence type="ECO:0000256" key="2">
    <source>
        <dbReference type="SAM" id="Phobius"/>
    </source>
</evidence>
<feature type="compositionally biased region" description="Polar residues" evidence="1">
    <location>
        <begin position="198"/>
        <end position="207"/>
    </location>
</feature>
<proteinExistence type="predicted"/>
<feature type="compositionally biased region" description="Low complexity" evidence="1">
    <location>
        <begin position="379"/>
        <end position="394"/>
    </location>
</feature>
<gene>
    <name evidence="3" type="ORF">FKW77_007498</name>
</gene>